<dbReference type="OrthoDB" id="177406at2157"/>
<proteinExistence type="predicted"/>
<name>A0A7D6CMK0_9EURY</name>
<organism evidence="1 2">
    <name type="scientific">Natrinema zhouii</name>
    <dbReference type="NCBI Taxonomy" id="1710539"/>
    <lineage>
        <taxon>Archaea</taxon>
        <taxon>Methanobacteriati</taxon>
        <taxon>Methanobacteriota</taxon>
        <taxon>Stenosarchaea group</taxon>
        <taxon>Halobacteria</taxon>
        <taxon>Halobacteriales</taxon>
        <taxon>Natrialbaceae</taxon>
        <taxon>Natrinema</taxon>
    </lineage>
</organism>
<dbReference type="KEGG" id="nay:HYG81_13185"/>
<protein>
    <submittedName>
        <fullName evidence="1">Uncharacterized protein</fullName>
    </submittedName>
</protein>
<evidence type="ECO:0000313" key="2">
    <source>
        <dbReference type="Proteomes" id="UP000510869"/>
    </source>
</evidence>
<reference evidence="1 2" key="1">
    <citation type="submission" date="2020-07" db="EMBL/GenBank/DDBJ databases">
        <title>Natrinema (YPL30) sp. nov. and Haloterrigena xxxxxx (YPL8) sp. nov., isolated from a salt mine.</title>
        <authorList>
            <person name="Cui H."/>
        </authorList>
    </citation>
    <scope>NUCLEOTIDE SEQUENCE [LARGE SCALE GENOMIC DNA]</scope>
    <source>
        <strain evidence="1 2">YPL13</strain>
    </source>
</reference>
<dbReference type="Proteomes" id="UP000510869">
    <property type="component" value="Chromosome"/>
</dbReference>
<sequence length="64" mass="6742">MANLNSRSANKLSIVSTLIDSLLAFRRGRPKSGLLLLGAAALSSRVPGIGTAVSLALRIARRLR</sequence>
<accession>A0A7D6CMK0</accession>
<dbReference type="GeneID" id="56144176"/>
<keyword evidence="2" id="KW-1185">Reference proteome</keyword>
<dbReference type="RefSeq" id="WP_180840246.1">
    <property type="nucleotide sequence ID" value="NZ_CP059154.1"/>
</dbReference>
<gene>
    <name evidence="1" type="ORF">HYG81_13185</name>
</gene>
<evidence type="ECO:0000313" key="1">
    <source>
        <dbReference type="EMBL" id="QLK25055.1"/>
    </source>
</evidence>
<dbReference type="AlphaFoldDB" id="A0A7D6CMK0"/>
<dbReference type="EMBL" id="CP059154">
    <property type="protein sequence ID" value="QLK25055.1"/>
    <property type="molecule type" value="Genomic_DNA"/>
</dbReference>